<feature type="signal peptide" evidence="2">
    <location>
        <begin position="1"/>
        <end position="17"/>
    </location>
</feature>
<feature type="transmembrane region" description="Helical" evidence="1">
    <location>
        <begin position="74"/>
        <end position="94"/>
    </location>
</feature>
<proteinExistence type="predicted"/>
<organism evidence="3 4">
    <name type="scientific">Neonectria ditissima</name>
    <dbReference type="NCBI Taxonomy" id="78410"/>
    <lineage>
        <taxon>Eukaryota</taxon>
        <taxon>Fungi</taxon>
        <taxon>Dikarya</taxon>
        <taxon>Ascomycota</taxon>
        <taxon>Pezizomycotina</taxon>
        <taxon>Sordariomycetes</taxon>
        <taxon>Hypocreomycetidae</taxon>
        <taxon>Hypocreales</taxon>
        <taxon>Nectriaceae</taxon>
        <taxon>Neonectria</taxon>
    </lineage>
</organism>
<dbReference type="AlphaFoldDB" id="A0A0P7AY87"/>
<evidence type="ECO:0000256" key="1">
    <source>
        <dbReference type="SAM" id="Phobius"/>
    </source>
</evidence>
<accession>A0A0P7AY87</accession>
<protein>
    <recommendedName>
        <fullName evidence="5">MARVEL domain-containing protein</fullName>
    </recommendedName>
</protein>
<keyword evidence="1" id="KW-1133">Transmembrane helix</keyword>
<keyword evidence="4" id="KW-1185">Reference proteome</keyword>
<keyword evidence="1" id="KW-0472">Membrane</keyword>
<gene>
    <name evidence="3" type="ORF">AK830_g3626</name>
</gene>
<reference evidence="3 4" key="1">
    <citation type="submission" date="2015-09" db="EMBL/GenBank/DDBJ databases">
        <title>Draft genome of a European isolate of the apple canker pathogen Neonectria ditissima.</title>
        <authorList>
            <person name="Gomez-Cortecero A."/>
            <person name="Harrison R.J."/>
            <person name="Armitage A.D."/>
        </authorList>
    </citation>
    <scope>NUCLEOTIDE SEQUENCE [LARGE SCALE GENOMIC DNA]</scope>
    <source>
        <strain evidence="3 4">R09/05</strain>
    </source>
</reference>
<dbReference type="Proteomes" id="UP000050424">
    <property type="component" value="Unassembled WGS sequence"/>
</dbReference>
<dbReference type="STRING" id="78410.A0A0P7AY87"/>
<evidence type="ECO:0008006" key="5">
    <source>
        <dbReference type="Google" id="ProtNLM"/>
    </source>
</evidence>
<keyword evidence="2" id="KW-0732">Signal</keyword>
<comment type="caution">
    <text evidence="3">The sequence shown here is derived from an EMBL/GenBank/DDBJ whole genome shotgun (WGS) entry which is preliminary data.</text>
</comment>
<dbReference type="EMBL" id="LKCW01000040">
    <property type="protein sequence ID" value="KPM42935.1"/>
    <property type="molecule type" value="Genomic_DNA"/>
</dbReference>
<feature type="chain" id="PRO_5006135195" description="MARVEL domain-containing protein" evidence="2">
    <location>
        <begin position="18"/>
        <end position="163"/>
    </location>
</feature>
<dbReference type="OrthoDB" id="4582561at2759"/>
<name>A0A0P7AY87_9HYPO</name>
<evidence type="ECO:0000313" key="4">
    <source>
        <dbReference type="Proteomes" id="UP000050424"/>
    </source>
</evidence>
<sequence>MIVPIIFLFAFVSSTGAKQLSCSQFEVLDDFSDYLKALKRETEFDAALLQDCKVEICNAVYGIGNPDISGIGAAASYVLETALSLILSLAVIFLRKQTGSHGREAHGIFTSGLRAFFYSAAYFALANQFATIAVLVRKDYGLSTAELGALEAQVAQAVAVQAF</sequence>
<keyword evidence="1" id="KW-0812">Transmembrane</keyword>
<evidence type="ECO:0000313" key="3">
    <source>
        <dbReference type="EMBL" id="KPM42935.1"/>
    </source>
</evidence>
<evidence type="ECO:0000256" key="2">
    <source>
        <dbReference type="SAM" id="SignalP"/>
    </source>
</evidence>
<feature type="transmembrane region" description="Helical" evidence="1">
    <location>
        <begin position="115"/>
        <end position="136"/>
    </location>
</feature>